<dbReference type="Proteomes" id="UP001362999">
    <property type="component" value="Unassembled WGS sequence"/>
</dbReference>
<dbReference type="EMBL" id="JAWWNJ010000134">
    <property type="protein sequence ID" value="KAK6984862.1"/>
    <property type="molecule type" value="Genomic_DNA"/>
</dbReference>
<dbReference type="AlphaFoldDB" id="A0AAV9ZL01"/>
<reference evidence="2 3" key="1">
    <citation type="journal article" date="2024" name="J Genomics">
        <title>Draft genome sequencing and assembly of Favolaschia claudopus CIRM-BRFM 2984 isolated from oak limbs.</title>
        <authorList>
            <person name="Navarro D."/>
            <person name="Drula E."/>
            <person name="Chaduli D."/>
            <person name="Cazenave R."/>
            <person name="Ahrendt S."/>
            <person name="Wang J."/>
            <person name="Lipzen A."/>
            <person name="Daum C."/>
            <person name="Barry K."/>
            <person name="Grigoriev I.V."/>
            <person name="Favel A."/>
            <person name="Rosso M.N."/>
            <person name="Martin F."/>
        </authorList>
    </citation>
    <scope>NUCLEOTIDE SEQUENCE [LARGE SCALE GENOMIC DNA]</scope>
    <source>
        <strain evidence="2 3">CIRM-BRFM 2984</strain>
    </source>
</reference>
<protein>
    <submittedName>
        <fullName evidence="2">Uncharacterized protein</fullName>
    </submittedName>
</protein>
<organism evidence="2 3">
    <name type="scientific">Favolaschia claudopus</name>
    <dbReference type="NCBI Taxonomy" id="2862362"/>
    <lineage>
        <taxon>Eukaryota</taxon>
        <taxon>Fungi</taxon>
        <taxon>Dikarya</taxon>
        <taxon>Basidiomycota</taxon>
        <taxon>Agaricomycotina</taxon>
        <taxon>Agaricomycetes</taxon>
        <taxon>Agaricomycetidae</taxon>
        <taxon>Agaricales</taxon>
        <taxon>Marasmiineae</taxon>
        <taxon>Mycenaceae</taxon>
        <taxon>Favolaschia</taxon>
    </lineage>
</organism>
<keyword evidence="1" id="KW-0472">Membrane</keyword>
<proteinExistence type="predicted"/>
<evidence type="ECO:0000256" key="1">
    <source>
        <dbReference type="SAM" id="Phobius"/>
    </source>
</evidence>
<comment type="caution">
    <text evidence="2">The sequence shown here is derived from an EMBL/GenBank/DDBJ whole genome shotgun (WGS) entry which is preliminary data.</text>
</comment>
<keyword evidence="3" id="KW-1185">Reference proteome</keyword>
<name>A0AAV9ZL01_9AGAR</name>
<evidence type="ECO:0000313" key="3">
    <source>
        <dbReference type="Proteomes" id="UP001362999"/>
    </source>
</evidence>
<feature type="transmembrane region" description="Helical" evidence="1">
    <location>
        <begin position="30"/>
        <end position="53"/>
    </location>
</feature>
<sequence>MTSSLSLVHAFTSFRFGYSPWPQQPYPGRWTTPLIILFFAFLTSGLVCINIPLSAYEFIQELTYHPNDTIPALPLSDWLPSFLQIPKVSFTPQVLPVGSTIALNGSMFSFKILDAVNSNSNENEPVSTFAYSNNPFSDVCDVINMTLSYEASATKSGTSFDIGIPSAQISAAVLCHTPQTIFTCGWDMNRADSDPLPIISNNPAEDMLAGMISDFDSALVDWINVANQPWSAQPNFDMQFYFDCTVVASCHAGSHASDSGCLKSQPIRIMEVPEACTATVTQPGSSENEFPNGTFHSNGSDSTLFPRYTNDTVLQLTMSSIVQNIYQTLFHTLRLELGFIVSNQIFAAPQVLNLSIAPVSTPSAFTIPFSFDTSTNARASTTNQTVLTQWKDMVHYFNTTDRVPVMEYSRTVPRLKPLGSAITSVFVATFAMLSSIWTIFSLVAGTLAKVFSDRKSVAPDHEKQGEFSEGEACVDESLLLETDQELRLKNLEDEFASHLENEFASLKEKLHQIELTLRQRRPAAWTESQSGFEF</sequence>
<evidence type="ECO:0000313" key="2">
    <source>
        <dbReference type="EMBL" id="KAK6984862.1"/>
    </source>
</evidence>
<keyword evidence="1" id="KW-0812">Transmembrane</keyword>
<feature type="transmembrane region" description="Helical" evidence="1">
    <location>
        <begin position="418"/>
        <end position="440"/>
    </location>
</feature>
<accession>A0AAV9ZL01</accession>
<gene>
    <name evidence="2" type="ORF">R3P38DRAFT_340512</name>
</gene>
<keyword evidence="1" id="KW-1133">Transmembrane helix</keyword>